<protein>
    <submittedName>
        <fullName evidence="1">Uncharacterized protein</fullName>
    </submittedName>
</protein>
<dbReference type="HOGENOM" id="CLU_2419886_0_0_2"/>
<reference evidence="1 2" key="1">
    <citation type="journal article" date="2004" name="Proc. Natl. Acad. Sci. U.S.A.">
        <title>Genome sequence of Picrophilus torridus and its implications for life around pH 0.</title>
        <authorList>
            <person name="Futterer O."/>
            <person name="Angelov A."/>
            <person name="Liesegang H."/>
            <person name="Gottschalk G."/>
            <person name="Schleper C."/>
            <person name="Schepers B."/>
            <person name="Dock C."/>
            <person name="Antranikian G."/>
            <person name="Liebl W."/>
        </authorList>
    </citation>
    <scope>NUCLEOTIDE SEQUENCE [LARGE SCALE GENOMIC DNA]</scope>
    <source>
        <strain evidence="2">ATCC 700027 / DSM 9790 / JCM 10055 / NBRC 100828</strain>
    </source>
</reference>
<dbReference type="STRING" id="263820.PTO0748"/>
<dbReference type="InParanoid" id="Q6L119"/>
<gene>
    <name evidence="1" type="ordered locus">PTO0748</name>
</gene>
<proteinExistence type="predicted"/>
<dbReference type="KEGG" id="pto:PTO0748"/>
<dbReference type="Proteomes" id="UP000000438">
    <property type="component" value="Chromosome"/>
</dbReference>
<dbReference type="EMBL" id="AE017261">
    <property type="protein sequence ID" value="AAT43333.1"/>
    <property type="molecule type" value="Genomic_DNA"/>
</dbReference>
<dbReference type="eggNOG" id="arCOG05360">
    <property type="taxonomic scope" value="Archaea"/>
</dbReference>
<evidence type="ECO:0000313" key="2">
    <source>
        <dbReference type="Proteomes" id="UP000000438"/>
    </source>
</evidence>
<evidence type="ECO:0000313" key="1">
    <source>
        <dbReference type="EMBL" id="AAT43333.1"/>
    </source>
</evidence>
<accession>Q6L119</accession>
<sequence length="97" mass="11089">MLYCLIMAEVIVVHTWNDDQKDKVMEFAKKVTDMAKSKKLPAGLKLLSMDLAENKNEAVCKWEVDSINHLLETAKTLGPTWNIDAFEVKETFKKGLF</sequence>
<name>Q6L119_PICTO</name>
<dbReference type="PaxDb" id="263820-PTO0748"/>
<dbReference type="AlphaFoldDB" id="Q6L119"/>
<organism evidence="1 2">
    <name type="scientific">Picrophilus torridus (strain ATCC 700027 / DSM 9790 / JCM 10055 / NBRC 100828 / KAW 2/3)</name>
    <dbReference type="NCBI Taxonomy" id="1122961"/>
    <lineage>
        <taxon>Archaea</taxon>
        <taxon>Methanobacteriati</taxon>
        <taxon>Thermoplasmatota</taxon>
        <taxon>Thermoplasmata</taxon>
        <taxon>Thermoplasmatales</taxon>
        <taxon>Picrophilaceae</taxon>
        <taxon>Picrophilus</taxon>
    </lineage>
</organism>